<evidence type="ECO:0000256" key="2">
    <source>
        <dbReference type="ARBA" id="ARBA00010992"/>
    </source>
</evidence>
<dbReference type="InterPro" id="IPR050360">
    <property type="entry name" value="MFS_Sugar_Transporters"/>
</dbReference>
<evidence type="ECO:0000313" key="9">
    <source>
        <dbReference type="Proteomes" id="UP001358417"/>
    </source>
</evidence>
<dbReference type="InterPro" id="IPR036259">
    <property type="entry name" value="MFS_trans_sf"/>
</dbReference>
<protein>
    <recommendedName>
        <fullName evidence="7">Major facilitator superfamily (MFS) profile domain-containing protein</fullName>
    </recommendedName>
</protein>
<dbReference type="GO" id="GO:0005351">
    <property type="term" value="F:carbohydrate:proton symporter activity"/>
    <property type="evidence" value="ECO:0007669"/>
    <property type="project" value="TreeGrafter"/>
</dbReference>
<gene>
    <name evidence="8" type="ORF">LTR84_007501</name>
</gene>
<comment type="caution">
    <text evidence="8">The sequence shown here is derived from an EMBL/GenBank/DDBJ whole genome shotgun (WGS) entry which is preliminary data.</text>
</comment>
<feature type="transmembrane region" description="Helical" evidence="6">
    <location>
        <begin position="120"/>
        <end position="141"/>
    </location>
</feature>
<feature type="transmembrane region" description="Helical" evidence="6">
    <location>
        <begin position="188"/>
        <end position="207"/>
    </location>
</feature>
<feature type="transmembrane region" description="Helical" evidence="6">
    <location>
        <begin position="270"/>
        <end position="288"/>
    </location>
</feature>
<proteinExistence type="inferred from homology"/>
<organism evidence="8 9">
    <name type="scientific">Exophiala bonariae</name>
    <dbReference type="NCBI Taxonomy" id="1690606"/>
    <lineage>
        <taxon>Eukaryota</taxon>
        <taxon>Fungi</taxon>
        <taxon>Dikarya</taxon>
        <taxon>Ascomycota</taxon>
        <taxon>Pezizomycotina</taxon>
        <taxon>Eurotiomycetes</taxon>
        <taxon>Chaetothyriomycetidae</taxon>
        <taxon>Chaetothyriales</taxon>
        <taxon>Herpotrichiellaceae</taxon>
        <taxon>Exophiala</taxon>
    </lineage>
</organism>
<feature type="transmembrane region" description="Helical" evidence="6">
    <location>
        <begin position="64"/>
        <end position="87"/>
    </location>
</feature>
<dbReference type="GeneID" id="89975667"/>
<dbReference type="PANTHER" id="PTHR48022:SF11">
    <property type="entry name" value="MONOSACCHARIDE TRANSPORTER (HXT8), PUTATIVE (AFU_ORTHOLOGUE AFUA_2G08120)-RELATED"/>
    <property type="match status" value="1"/>
</dbReference>
<comment type="similarity">
    <text evidence="2">Belongs to the major facilitator superfamily. Sugar transporter (TC 2.A.1.1) family.</text>
</comment>
<dbReference type="GO" id="GO:0016020">
    <property type="term" value="C:membrane"/>
    <property type="evidence" value="ECO:0007669"/>
    <property type="project" value="UniProtKB-SubCell"/>
</dbReference>
<reference evidence="8 9" key="1">
    <citation type="submission" date="2023-08" db="EMBL/GenBank/DDBJ databases">
        <title>Black Yeasts Isolated from many extreme environments.</title>
        <authorList>
            <person name="Coleine C."/>
            <person name="Stajich J.E."/>
            <person name="Selbmann L."/>
        </authorList>
    </citation>
    <scope>NUCLEOTIDE SEQUENCE [LARGE SCALE GENOMIC DNA]</scope>
    <source>
        <strain evidence="8 9">CCFEE 5792</strain>
    </source>
</reference>
<feature type="transmembrane region" description="Helical" evidence="6">
    <location>
        <begin position="411"/>
        <end position="432"/>
    </location>
</feature>
<dbReference type="SUPFAM" id="SSF103473">
    <property type="entry name" value="MFS general substrate transporter"/>
    <property type="match status" value="1"/>
</dbReference>
<evidence type="ECO:0000256" key="3">
    <source>
        <dbReference type="ARBA" id="ARBA00022692"/>
    </source>
</evidence>
<feature type="transmembrane region" description="Helical" evidence="6">
    <location>
        <begin position="340"/>
        <end position="359"/>
    </location>
</feature>
<dbReference type="InterPro" id="IPR005828">
    <property type="entry name" value="MFS_sugar_transport-like"/>
</dbReference>
<dbReference type="RefSeq" id="XP_064702323.1">
    <property type="nucleotide sequence ID" value="XM_064851054.1"/>
</dbReference>
<keyword evidence="3 6" id="KW-0812">Transmembrane</keyword>
<dbReference type="PROSITE" id="PS50850">
    <property type="entry name" value="MFS"/>
    <property type="match status" value="1"/>
</dbReference>
<dbReference type="PROSITE" id="PS00216">
    <property type="entry name" value="SUGAR_TRANSPORT_1"/>
    <property type="match status" value="1"/>
</dbReference>
<dbReference type="AlphaFoldDB" id="A0AAV9MYP2"/>
<feature type="domain" description="Major facilitator superfamily (MFS) profile" evidence="7">
    <location>
        <begin position="22"/>
        <end position="463"/>
    </location>
</feature>
<feature type="transmembrane region" description="Helical" evidence="6">
    <location>
        <begin position="371"/>
        <end position="390"/>
    </location>
</feature>
<dbReference type="EMBL" id="JAVRRD010000029">
    <property type="protein sequence ID" value="KAK5046740.1"/>
    <property type="molecule type" value="Genomic_DNA"/>
</dbReference>
<dbReference type="InterPro" id="IPR005829">
    <property type="entry name" value="Sugar_transporter_CS"/>
</dbReference>
<dbReference type="Pfam" id="PF00083">
    <property type="entry name" value="Sugar_tr"/>
    <property type="match status" value="1"/>
</dbReference>
<dbReference type="Proteomes" id="UP001358417">
    <property type="component" value="Unassembled WGS sequence"/>
</dbReference>
<dbReference type="InterPro" id="IPR020846">
    <property type="entry name" value="MFS_dom"/>
</dbReference>
<evidence type="ECO:0000256" key="1">
    <source>
        <dbReference type="ARBA" id="ARBA00004141"/>
    </source>
</evidence>
<comment type="subcellular location">
    <subcellularLocation>
        <location evidence="1">Membrane</location>
        <topology evidence="1">Multi-pass membrane protein</topology>
    </subcellularLocation>
</comment>
<keyword evidence="4 6" id="KW-1133">Transmembrane helix</keyword>
<evidence type="ECO:0000313" key="8">
    <source>
        <dbReference type="EMBL" id="KAK5046740.1"/>
    </source>
</evidence>
<sequence length="516" mass="56427">MEQYIERPKGSLRRIKPYNVVIVLIMGLGSMSYGYSASIISTTLAQPSFFAYMELDKRSNANELIGLTGSLYQAGGFIGTFFVSFFADRWGRKVGIAVPAALTVVSGALLAGSVNIEMFIAVRPFAGAAAYMIVSAVPLWMSEVVPAHARGPLVNIHGAAILFGFCAAVWIGYGFFQLHTDNLTQWRAPIVFTCLPAMLLLCCLYWLPESPRFLMLQGRDAEAKQVLEKLHTREEAEYELVQIQAQTELDRTLESSYISLLTKPSYRKRVALGLLTTISIQFTGPFIINNYGPIIYSSLGFGVNKQFIYQGGWLTLSFGAGMLSLLVVETMPRPRLLAGGVLGCLVCLSIEAALVAKYASAEALKSPNKSALQAAVAMFYIYIVIFQLTVDGGQFVYLGEIFPTHLRAKGIALGMAGLNLINIVWLQVAPTAFANIGWRFYLCLIVPGTVMALIILFWFPNTKGMPLEEVAALFGDEVRCVAHPVEVKDEKSTDDADAEMVEVAGKDTARTARSPV</sequence>
<feature type="transmembrane region" description="Helical" evidence="6">
    <location>
        <begin position="438"/>
        <end position="459"/>
    </location>
</feature>
<evidence type="ECO:0000259" key="7">
    <source>
        <dbReference type="PROSITE" id="PS50850"/>
    </source>
</evidence>
<feature type="transmembrane region" description="Helical" evidence="6">
    <location>
        <begin position="308"/>
        <end position="328"/>
    </location>
</feature>
<evidence type="ECO:0000256" key="6">
    <source>
        <dbReference type="SAM" id="Phobius"/>
    </source>
</evidence>
<feature type="transmembrane region" description="Helical" evidence="6">
    <location>
        <begin position="153"/>
        <end position="176"/>
    </location>
</feature>
<feature type="transmembrane region" description="Helical" evidence="6">
    <location>
        <begin position="94"/>
        <end position="114"/>
    </location>
</feature>
<feature type="transmembrane region" description="Helical" evidence="6">
    <location>
        <begin position="20"/>
        <end position="44"/>
    </location>
</feature>
<evidence type="ECO:0000256" key="4">
    <source>
        <dbReference type="ARBA" id="ARBA00022989"/>
    </source>
</evidence>
<dbReference type="PANTHER" id="PTHR48022">
    <property type="entry name" value="PLASTIDIC GLUCOSE TRANSPORTER 4"/>
    <property type="match status" value="1"/>
</dbReference>
<keyword evidence="9" id="KW-1185">Reference proteome</keyword>
<evidence type="ECO:0000256" key="5">
    <source>
        <dbReference type="ARBA" id="ARBA00023136"/>
    </source>
</evidence>
<name>A0AAV9MYP2_9EURO</name>
<accession>A0AAV9MYP2</accession>
<dbReference type="Gene3D" id="1.20.1250.20">
    <property type="entry name" value="MFS general substrate transporter like domains"/>
    <property type="match status" value="1"/>
</dbReference>
<keyword evidence="5 6" id="KW-0472">Membrane</keyword>